<gene>
    <name evidence="5" type="primary">LOC114448617</name>
</gene>
<protein>
    <submittedName>
        <fullName evidence="5">Uncharacterized protein LOC114448617 isoform X1</fullName>
    </submittedName>
</protein>
<evidence type="ECO:0000256" key="1">
    <source>
        <dbReference type="SAM" id="Phobius"/>
    </source>
</evidence>
<name>A0A6P7JWX2_9TELE</name>
<keyword evidence="1" id="KW-0472">Membrane</keyword>
<dbReference type="RefSeq" id="XP_028281478.1">
    <property type="nucleotide sequence ID" value="XM_028425677.1"/>
</dbReference>
<dbReference type="GO" id="GO:0042289">
    <property type="term" value="F:MHC class II protein binding"/>
    <property type="evidence" value="ECO:0007669"/>
    <property type="project" value="TreeGrafter"/>
</dbReference>
<dbReference type="Gene3D" id="2.60.40.10">
    <property type="entry name" value="Immunoglobulins"/>
    <property type="match status" value="2"/>
</dbReference>
<dbReference type="InterPro" id="IPR007110">
    <property type="entry name" value="Ig-like_dom"/>
</dbReference>
<dbReference type="SMART" id="SM00409">
    <property type="entry name" value="IG"/>
    <property type="match status" value="2"/>
</dbReference>
<keyword evidence="1" id="KW-0812">Transmembrane</keyword>
<organism evidence="4 5">
    <name type="scientific">Parambassis ranga</name>
    <name type="common">Indian glassy fish</name>
    <dbReference type="NCBI Taxonomy" id="210632"/>
    <lineage>
        <taxon>Eukaryota</taxon>
        <taxon>Metazoa</taxon>
        <taxon>Chordata</taxon>
        <taxon>Craniata</taxon>
        <taxon>Vertebrata</taxon>
        <taxon>Euteleostomi</taxon>
        <taxon>Actinopterygii</taxon>
        <taxon>Neopterygii</taxon>
        <taxon>Teleostei</taxon>
        <taxon>Neoteleostei</taxon>
        <taxon>Acanthomorphata</taxon>
        <taxon>Ovalentaria</taxon>
        <taxon>Ambassidae</taxon>
        <taxon>Parambassis</taxon>
    </lineage>
</organism>
<dbReference type="GO" id="GO:0042110">
    <property type="term" value="P:T cell activation"/>
    <property type="evidence" value="ECO:0007669"/>
    <property type="project" value="TreeGrafter"/>
</dbReference>
<feature type="domain" description="Ig-like" evidence="3">
    <location>
        <begin position="22"/>
        <end position="105"/>
    </location>
</feature>
<dbReference type="SMART" id="SM00408">
    <property type="entry name" value="IGc2"/>
    <property type="match status" value="2"/>
</dbReference>
<dbReference type="InterPro" id="IPR003599">
    <property type="entry name" value="Ig_sub"/>
</dbReference>
<feature type="signal peptide" evidence="2">
    <location>
        <begin position="1"/>
        <end position="19"/>
    </location>
</feature>
<dbReference type="OrthoDB" id="8798303at2759"/>
<keyword evidence="4" id="KW-1185">Reference proteome</keyword>
<evidence type="ECO:0000313" key="4">
    <source>
        <dbReference type="Proteomes" id="UP000515145"/>
    </source>
</evidence>
<reference evidence="5" key="1">
    <citation type="submission" date="2025-08" db="UniProtKB">
        <authorList>
            <consortium name="RefSeq"/>
        </authorList>
    </citation>
    <scope>IDENTIFICATION</scope>
</reference>
<evidence type="ECO:0000313" key="5">
    <source>
        <dbReference type="RefSeq" id="XP_028281478.1"/>
    </source>
</evidence>
<dbReference type="SUPFAM" id="SSF48726">
    <property type="entry name" value="Immunoglobulin"/>
    <property type="match status" value="2"/>
</dbReference>
<dbReference type="GO" id="GO:0035723">
    <property type="term" value="P:interleukin-15-mediated signaling pathway"/>
    <property type="evidence" value="ECO:0007669"/>
    <property type="project" value="TreeGrafter"/>
</dbReference>
<dbReference type="GeneID" id="114448617"/>
<dbReference type="InterPro" id="IPR036179">
    <property type="entry name" value="Ig-like_dom_sf"/>
</dbReference>
<proteinExistence type="predicted"/>
<keyword evidence="2" id="KW-0732">Signal</keyword>
<dbReference type="Proteomes" id="UP000515145">
    <property type="component" value="Chromosome 16"/>
</dbReference>
<dbReference type="GO" id="GO:1990782">
    <property type="term" value="F:protein tyrosine kinase binding"/>
    <property type="evidence" value="ECO:0007669"/>
    <property type="project" value="TreeGrafter"/>
</dbReference>
<dbReference type="AlphaFoldDB" id="A0A6P7JWX2"/>
<feature type="transmembrane region" description="Helical" evidence="1">
    <location>
        <begin position="382"/>
        <end position="401"/>
    </location>
</feature>
<evidence type="ECO:0000256" key="2">
    <source>
        <dbReference type="SAM" id="SignalP"/>
    </source>
</evidence>
<sequence>MNYPSLLGLCLVFLTWASAGPPTAEPLLMFALEGDTVTLPCGIPSIKSCSSVNWLKYGQYGTTASVAEDRTHVLLWDCSLKITHSVLDDACLYSCVSGTHISNVSLQILNVTESLPRKDDIIELHCILNTFKGYVPCKNKEILIKWSAEDDTPISGDRFTFENSSDCFSKLIIKEKQTDHHRKWQCHLTQNGEIKATSVYTTTVTDGLQEVFGAVGESVSLSCGHTSSYGVEWAKCEKPLMHDITSDMVPQDTSLVISKLTALHAADYKCSEATGQHSVLNKIRLHTLDVTAESAPDGEYLNLTCVLTCAKECDKDFNLSWSGGDQKALQSRLMQVNNTLRKEIFLPDGLKRWDEITCSVHREGALMASKKWRTVNPLQTPAWLVLPLGLLICVAAGVVYMKRKHNKDAANEQSSIGMTHVYEVIRAEEEPQQQRQSNTDTTTTTSLYHLLQAVN</sequence>
<accession>A0A6P7JWX2</accession>
<keyword evidence="1" id="KW-1133">Transmembrane helix</keyword>
<dbReference type="PROSITE" id="PS50835">
    <property type="entry name" value="IG_LIKE"/>
    <property type="match status" value="1"/>
</dbReference>
<dbReference type="GO" id="GO:0045121">
    <property type="term" value="C:membrane raft"/>
    <property type="evidence" value="ECO:0007669"/>
    <property type="project" value="TreeGrafter"/>
</dbReference>
<evidence type="ECO:0000259" key="3">
    <source>
        <dbReference type="PROSITE" id="PS50835"/>
    </source>
</evidence>
<dbReference type="InParanoid" id="A0A6P7JWX2"/>
<dbReference type="InterPro" id="IPR003598">
    <property type="entry name" value="Ig_sub2"/>
</dbReference>
<dbReference type="PANTHER" id="PTHR11422">
    <property type="entry name" value="T-CELL SURFACE GLYCOPROTEIN CD4"/>
    <property type="match status" value="1"/>
</dbReference>
<dbReference type="InterPro" id="IPR013783">
    <property type="entry name" value="Ig-like_fold"/>
</dbReference>
<dbReference type="GO" id="GO:0070374">
    <property type="term" value="P:positive regulation of ERK1 and ERK2 cascade"/>
    <property type="evidence" value="ECO:0007669"/>
    <property type="project" value="TreeGrafter"/>
</dbReference>
<dbReference type="GO" id="GO:0009897">
    <property type="term" value="C:external side of plasma membrane"/>
    <property type="evidence" value="ECO:0007669"/>
    <property type="project" value="TreeGrafter"/>
</dbReference>
<feature type="chain" id="PRO_5027744475" evidence="2">
    <location>
        <begin position="20"/>
        <end position="455"/>
    </location>
</feature>
<dbReference type="PANTHER" id="PTHR11422:SF5">
    <property type="entry name" value="DIVERSE IMMUNOGLOBULIN DOMAIN-CONTAINING PROTEIN 1.1 ISOFORM X1-RELATED"/>
    <property type="match status" value="1"/>
</dbReference>